<dbReference type="Gene3D" id="3.30.1060.10">
    <property type="entry name" value="Peptide methionine sulphoxide reductase MsrA"/>
    <property type="match status" value="1"/>
</dbReference>
<dbReference type="NCBIfam" id="TIGR00401">
    <property type="entry name" value="msrA"/>
    <property type="match status" value="1"/>
</dbReference>
<name>K2LD84_HELPX</name>
<evidence type="ECO:0000313" key="12">
    <source>
        <dbReference type="Proteomes" id="UP000006759"/>
    </source>
</evidence>
<evidence type="ECO:0000256" key="8">
    <source>
        <dbReference type="ARBA" id="ARBA00048782"/>
    </source>
</evidence>
<dbReference type="InterPro" id="IPR011057">
    <property type="entry name" value="Mss4-like_sf"/>
</dbReference>
<evidence type="ECO:0000256" key="2">
    <source>
        <dbReference type="ARBA" id="ARBA00011017"/>
    </source>
</evidence>
<dbReference type="InterPro" id="IPR002569">
    <property type="entry name" value="Met_Sox_Rdtase_MsrA_dom"/>
</dbReference>
<evidence type="ECO:0000256" key="9">
    <source>
        <dbReference type="HAMAP-Rule" id="MF_01401"/>
    </source>
</evidence>
<dbReference type="SUPFAM" id="SSF51316">
    <property type="entry name" value="Mss4-like"/>
    <property type="match status" value="1"/>
</dbReference>
<evidence type="ECO:0000256" key="4">
    <source>
        <dbReference type="ARBA" id="ARBA00023268"/>
    </source>
</evidence>
<dbReference type="GO" id="GO:0008113">
    <property type="term" value="F:peptide-methionine (S)-S-oxide reductase activity"/>
    <property type="evidence" value="ECO:0007669"/>
    <property type="project" value="UniProtKB-UniRule"/>
</dbReference>
<keyword evidence="4" id="KW-0511">Multifunctional enzyme</keyword>
<dbReference type="GO" id="GO:0033743">
    <property type="term" value="F:peptide-methionine (R)-S-oxide reductase activity"/>
    <property type="evidence" value="ECO:0007669"/>
    <property type="project" value="UniProtKB-EC"/>
</dbReference>
<comment type="catalytic activity">
    <reaction evidence="6 9">
        <text>L-methionyl-[protein] + [thioredoxin]-disulfide + H2O = L-methionyl-(S)-S-oxide-[protein] + [thioredoxin]-dithiol</text>
        <dbReference type="Rhea" id="RHEA:14217"/>
        <dbReference type="Rhea" id="RHEA-COMP:10698"/>
        <dbReference type="Rhea" id="RHEA-COMP:10700"/>
        <dbReference type="Rhea" id="RHEA-COMP:12313"/>
        <dbReference type="Rhea" id="RHEA-COMP:12315"/>
        <dbReference type="ChEBI" id="CHEBI:15377"/>
        <dbReference type="ChEBI" id="CHEBI:16044"/>
        <dbReference type="ChEBI" id="CHEBI:29950"/>
        <dbReference type="ChEBI" id="CHEBI:44120"/>
        <dbReference type="ChEBI" id="CHEBI:50058"/>
        <dbReference type="EC" id="1.8.4.11"/>
    </reaction>
</comment>
<comment type="similarity">
    <text evidence="9">Belongs to the MsrA Met sulfoxide reductase family.</text>
</comment>
<dbReference type="FunFam" id="2.170.150.20:FF:000003">
    <property type="entry name" value="Peptide methionine sulfoxide reductase MsrB"/>
    <property type="match status" value="1"/>
</dbReference>
<comment type="catalytic activity">
    <reaction evidence="8 9">
        <text>[thioredoxin]-disulfide + L-methionine + H2O = L-methionine (S)-S-oxide + [thioredoxin]-dithiol</text>
        <dbReference type="Rhea" id="RHEA:19993"/>
        <dbReference type="Rhea" id="RHEA-COMP:10698"/>
        <dbReference type="Rhea" id="RHEA-COMP:10700"/>
        <dbReference type="ChEBI" id="CHEBI:15377"/>
        <dbReference type="ChEBI" id="CHEBI:29950"/>
        <dbReference type="ChEBI" id="CHEBI:50058"/>
        <dbReference type="ChEBI" id="CHEBI:57844"/>
        <dbReference type="ChEBI" id="CHEBI:58772"/>
        <dbReference type="EC" id="1.8.4.11"/>
    </reaction>
</comment>
<dbReference type="FunFam" id="3.30.1060.10:FF:000007">
    <property type="entry name" value="Peptide methionine sulfoxide reductase msrA/msrB"/>
    <property type="match status" value="1"/>
</dbReference>
<dbReference type="GO" id="GO:0006979">
    <property type="term" value="P:response to oxidative stress"/>
    <property type="evidence" value="ECO:0007669"/>
    <property type="project" value="InterPro"/>
</dbReference>
<dbReference type="Pfam" id="PF01641">
    <property type="entry name" value="SelR"/>
    <property type="match status" value="1"/>
</dbReference>
<dbReference type="GO" id="GO:0033744">
    <property type="term" value="F:L-methionine:thioredoxin-disulfide S-oxidoreductase activity"/>
    <property type="evidence" value="ECO:0007669"/>
    <property type="project" value="RHEA"/>
</dbReference>
<dbReference type="GO" id="GO:0005737">
    <property type="term" value="C:cytoplasm"/>
    <property type="evidence" value="ECO:0007669"/>
    <property type="project" value="TreeGrafter"/>
</dbReference>
<evidence type="ECO:0000256" key="6">
    <source>
        <dbReference type="ARBA" id="ARBA00047806"/>
    </source>
</evidence>
<gene>
    <name evidence="11" type="primary">msrAB</name>
    <name evidence="9" type="synonym">msrA</name>
    <name evidence="11" type="ORF">OUI_0225</name>
</gene>
<accession>K2LD84</accession>
<dbReference type="PANTHER" id="PTHR10173">
    <property type="entry name" value="METHIONINE SULFOXIDE REDUCTASE"/>
    <property type="match status" value="1"/>
</dbReference>
<dbReference type="AlphaFoldDB" id="K2LD84"/>
<feature type="active site" evidence="9">
    <location>
        <position position="44"/>
    </location>
</feature>
<comment type="caution">
    <text evidence="11">The sequence shown here is derived from an EMBL/GenBank/DDBJ whole genome shotgun (WGS) entry which is preliminary data.</text>
</comment>
<dbReference type="PROSITE" id="PS51790">
    <property type="entry name" value="MSRB"/>
    <property type="match status" value="1"/>
</dbReference>
<evidence type="ECO:0000256" key="3">
    <source>
        <dbReference type="ARBA" id="ARBA00023002"/>
    </source>
</evidence>
<dbReference type="PATRIC" id="fig|1145113.3.peg.224"/>
<feature type="domain" description="MsrB" evidence="10">
    <location>
        <begin position="206"/>
        <end position="329"/>
    </location>
</feature>
<dbReference type="HAMAP" id="MF_01401">
    <property type="entry name" value="MsrA"/>
    <property type="match status" value="1"/>
</dbReference>
<comment type="catalytic activity">
    <reaction evidence="7">
        <text>L-methionyl-[protein] + [thioredoxin]-disulfide + H2O = L-methionyl-(R)-S-oxide-[protein] + [thioredoxin]-dithiol</text>
        <dbReference type="Rhea" id="RHEA:24164"/>
        <dbReference type="Rhea" id="RHEA-COMP:10698"/>
        <dbReference type="Rhea" id="RHEA-COMP:10700"/>
        <dbReference type="Rhea" id="RHEA-COMP:12313"/>
        <dbReference type="Rhea" id="RHEA-COMP:12314"/>
        <dbReference type="ChEBI" id="CHEBI:15377"/>
        <dbReference type="ChEBI" id="CHEBI:16044"/>
        <dbReference type="ChEBI" id="CHEBI:29950"/>
        <dbReference type="ChEBI" id="CHEBI:45764"/>
        <dbReference type="ChEBI" id="CHEBI:50058"/>
        <dbReference type="EC" id="1.8.4.12"/>
    </reaction>
</comment>
<dbReference type="Pfam" id="PF01625">
    <property type="entry name" value="PMSR"/>
    <property type="match status" value="1"/>
</dbReference>
<dbReference type="InterPro" id="IPR036509">
    <property type="entry name" value="Met_Sox_Rdtase_MsrA_sf"/>
</dbReference>
<sequence>MKVLSYLKNFYLFLAIGAIMQANENMGSKLSKTDERVIYLAGGCFWGLEAYMERIYGVIDASSGYANGKTSSTNYEKLHESDHAESVKVIYDPKKISLDKLLRYYFKVIDPVSVNKQGNDVGRQYRTGIYYVNSADKEVIDHALKALQKEVKGKIAIEVEPLKNYVRAEEYHQDYLKKNPGGYCHIDLKKADEVIVDDDKYTKPSDEVLKKKLTKLQYEVTQNKHTEKPFENEYYNKEEEGIYVDITTGEPLFSSADKYDSGCGWPSFSKPINKDVVKYEDDESLNRKRIEVLSRIGKAHLGHVFNDGPKELGGLRYCINSAALRFIPLKDMEKEGYGEFIPYIKKGELKKYIQDKKRIKG</sequence>
<dbReference type="PANTHER" id="PTHR10173:SF59">
    <property type="entry name" value="PEPTIDE METHIONINE SULFOXIDE REDUCTASE MSRA_MSRB"/>
    <property type="match status" value="1"/>
</dbReference>
<reference evidence="11 12" key="1">
    <citation type="submission" date="2012-08" db="EMBL/GenBank/DDBJ databases">
        <title>Comparative Sequence Analysis of H. pylori isolates.</title>
        <authorList>
            <person name="Blanchard T.G."/>
            <person name="Czinn S.J."/>
            <person name="McCracken C.M."/>
            <person name="Abolude K.A."/>
            <person name="Shefchek K.S."/>
            <person name="Maroo A.M."/>
            <person name="Santana-Cruz I.S."/>
            <person name="Tallon L.J."/>
            <person name="Ficke F.W.F."/>
        </authorList>
    </citation>
    <scope>NUCLEOTIDE SEQUENCE [LARGE SCALE GENOMIC DNA]</scope>
    <source>
        <strain evidence="11 12">R036d</strain>
    </source>
</reference>
<dbReference type="InterPro" id="IPR002579">
    <property type="entry name" value="Met_Sox_Rdtase_MsrB_dom"/>
</dbReference>
<dbReference type="Gene3D" id="2.170.150.20">
    <property type="entry name" value="Peptide methionine sulfoxide reductase"/>
    <property type="match status" value="1"/>
</dbReference>
<dbReference type="NCBIfam" id="TIGR00357">
    <property type="entry name" value="peptide-methionine (R)-S-oxide reductase MsrB"/>
    <property type="match status" value="1"/>
</dbReference>
<dbReference type="EMBL" id="AMOT01000001">
    <property type="protein sequence ID" value="EKE87905.1"/>
    <property type="molecule type" value="Genomic_DNA"/>
</dbReference>
<keyword evidence="3 9" id="KW-0560">Oxidoreductase</keyword>
<evidence type="ECO:0000313" key="11">
    <source>
        <dbReference type="EMBL" id="EKE87905.1"/>
    </source>
</evidence>
<evidence type="ECO:0000256" key="5">
    <source>
        <dbReference type="ARBA" id="ARBA00024679"/>
    </source>
</evidence>
<dbReference type="RefSeq" id="WP_000866613.1">
    <property type="nucleotide sequence ID" value="NZ_AMOT01000001.1"/>
</dbReference>
<comment type="similarity">
    <text evidence="2">In the N-terminal section; belongs to the MsrA Met sulfoxide reductase family.</text>
</comment>
<dbReference type="GO" id="GO:0030091">
    <property type="term" value="P:protein repair"/>
    <property type="evidence" value="ECO:0007669"/>
    <property type="project" value="InterPro"/>
</dbReference>
<comment type="function">
    <text evidence="5 9">Has an important function as a repair enzyme for proteins that have been inactivated by oxidation. Catalyzes the reversible oxidation-reduction of methionine sulfoxide in proteins to methionine.</text>
</comment>
<organism evidence="11 12">
    <name type="scientific">Helicobacter pylori R036d</name>
    <dbReference type="NCBI Taxonomy" id="1145113"/>
    <lineage>
        <taxon>Bacteria</taxon>
        <taxon>Pseudomonadati</taxon>
        <taxon>Campylobacterota</taxon>
        <taxon>Epsilonproteobacteria</taxon>
        <taxon>Campylobacterales</taxon>
        <taxon>Helicobacteraceae</taxon>
        <taxon>Helicobacter</taxon>
    </lineage>
</organism>
<dbReference type="SUPFAM" id="SSF55068">
    <property type="entry name" value="Peptide methionine sulfoxide reductase"/>
    <property type="match status" value="1"/>
</dbReference>
<dbReference type="InterPro" id="IPR028427">
    <property type="entry name" value="Met_Sox_Rdtase_MsrB"/>
</dbReference>
<dbReference type="Proteomes" id="UP000006759">
    <property type="component" value="Unassembled WGS sequence"/>
</dbReference>
<protein>
    <recommendedName>
        <fullName evidence="9">Peptide methionine sulfoxide reductase MsrA</fullName>
        <shortName evidence="9">Protein-methionine-S-oxide reductase</shortName>
        <ecNumber evidence="9">1.8.4.11</ecNumber>
    </recommendedName>
    <alternativeName>
        <fullName evidence="9">Peptide-methionine (S)-S-oxide reductase</fullName>
        <shortName evidence="9">Peptide Met(O) reductase</shortName>
    </alternativeName>
</protein>
<comment type="similarity">
    <text evidence="1">In the C-terminal section; belongs to the MsrB Met sulfoxide reductase family.</text>
</comment>
<evidence type="ECO:0000256" key="1">
    <source>
        <dbReference type="ARBA" id="ARBA00008076"/>
    </source>
</evidence>
<proteinExistence type="inferred from homology"/>
<evidence type="ECO:0000259" key="10">
    <source>
        <dbReference type="PROSITE" id="PS51790"/>
    </source>
</evidence>
<evidence type="ECO:0000256" key="7">
    <source>
        <dbReference type="ARBA" id="ARBA00048488"/>
    </source>
</evidence>
<dbReference type="EC" id="1.8.4.11" evidence="9"/>